<comment type="caution">
    <text evidence="6">The sequence shown here is derived from an EMBL/GenBank/DDBJ whole genome shotgun (WGS) entry which is preliminary data.</text>
</comment>
<accession>A0A015LYJ7</accession>
<dbReference type="Pfam" id="PF01926">
    <property type="entry name" value="MMR_HSR1"/>
    <property type="match status" value="1"/>
</dbReference>
<dbReference type="PANTHER" id="PTHR10903:SF184">
    <property type="entry name" value="GTP-BINDING PROTEIN A"/>
    <property type="match status" value="1"/>
</dbReference>
<evidence type="ECO:0000259" key="4">
    <source>
        <dbReference type="Pfam" id="PF01926"/>
    </source>
</evidence>
<dbReference type="GO" id="GO:0005525">
    <property type="term" value="F:GTP binding"/>
    <property type="evidence" value="ECO:0007669"/>
    <property type="project" value="UniProtKB-KW"/>
</dbReference>
<dbReference type="EMBL" id="JEMT01010108">
    <property type="protein sequence ID" value="EXX77776.1"/>
    <property type="molecule type" value="Genomic_DNA"/>
</dbReference>
<dbReference type="SUPFAM" id="SSF52058">
    <property type="entry name" value="L domain-like"/>
    <property type="match status" value="1"/>
</dbReference>
<keyword evidence="2" id="KW-0342">GTP-binding</keyword>
<dbReference type="SMR" id="A0A015LYJ7"/>
<dbReference type="HOGENOM" id="CLU_324424_0_0_1"/>
<dbReference type="InterPro" id="IPR032675">
    <property type="entry name" value="LRR_dom_sf"/>
</dbReference>
<feature type="domain" description="G" evidence="4">
    <location>
        <begin position="13"/>
        <end position="113"/>
    </location>
</feature>
<reference evidence="6 7" key="1">
    <citation type="submission" date="2014-02" db="EMBL/GenBank/DDBJ databases">
        <title>Single nucleus genome sequencing reveals high similarity among nuclei of an endomycorrhizal fungus.</title>
        <authorList>
            <person name="Lin K."/>
            <person name="Geurts R."/>
            <person name="Zhang Z."/>
            <person name="Limpens E."/>
            <person name="Saunders D.G."/>
            <person name="Mu D."/>
            <person name="Pang E."/>
            <person name="Cao H."/>
            <person name="Cha H."/>
            <person name="Lin T."/>
            <person name="Zhou Q."/>
            <person name="Shang Y."/>
            <person name="Li Y."/>
            <person name="Ivanov S."/>
            <person name="Sharma T."/>
            <person name="Velzen R.V."/>
            <person name="Ruijter N.D."/>
            <person name="Aanen D.K."/>
            <person name="Win J."/>
            <person name="Kamoun S."/>
            <person name="Bisseling T."/>
            <person name="Huang S."/>
        </authorList>
    </citation>
    <scope>NUCLEOTIDE SEQUENCE [LARGE SCALE GENOMIC DNA]</scope>
    <source>
        <strain evidence="7">DAOM197198w</strain>
    </source>
</reference>
<dbReference type="InterPro" id="IPR027417">
    <property type="entry name" value="P-loop_NTPase"/>
</dbReference>
<feature type="compositionally biased region" description="Basic and acidic residues" evidence="3">
    <location>
        <begin position="242"/>
        <end position="253"/>
    </location>
</feature>
<evidence type="ECO:0000256" key="3">
    <source>
        <dbReference type="SAM" id="MobiDB-lite"/>
    </source>
</evidence>
<keyword evidence="7" id="KW-1185">Reference proteome</keyword>
<dbReference type="STRING" id="1432141.A0A015LYJ7"/>
<dbReference type="Gene3D" id="3.80.10.10">
    <property type="entry name" value="Ribonuclease Inhibitor"/>
    <property type="match status" value="1"/>
</dbReference>
<dbReference type="Proteomes" id="UP000022910">
    <property type="component" value="Unassembled WGS sequence"/>
</dbReference>
<dbReference type="InterPro" id="IPR006073">
    <property type="entry name" value="GTP-bd"/>
</dbReference>
<keyword evidence="1" id="KW-0547">Nucleotide-binding</keyword>
<protein>
    <recommendedName>
        <fullName evidence="8">AIG1-type G domain-containing protein</fullName>
    </recommendedName>
</protein>
<evidence type="ECO:0008006" key="8">
    <source>
        <dbReference type="Google" id="ProtNLM"/>
    </source>
</evidence>
<dbReference type="SUPFAM" id="SSF52540">
    <property type="entry name" value="P-loop containing nucleoside triphosphate hydrolases"/>
    <property type="match status" value="2"/>
</dbReference>
<dbReference type="OrthoDB" id="1928346at2759"/>
<sequence>MNIGQESGIKNLLIIGHTNVGKSTLCNVLCDANYFEENDYTAKKTKNFQKKDFIWKETKYRVIEIGVSLNDKKDLYNKLGEVIYSMPEGISQVLFLIDERFMAVEISTFKSFEKEILNSDITEYTTIVRTKFGNFKIEKKRDEDKDQVIYESEAIAKVVKLCKGPIYVNNPPINITIEDDDDKERVENNKRTRARSRNILLNHLETACQEKYYKLTTWDELYNKIASVKSNGTGDIAEEVERSLKSEKKDEKTQQTTRQKSRKNQKDQQWFDEKYSNEEVINIVGRKRLNLAGSLKIEDFKNLKNISLKKLKIANLEINNCPQLNIINMSELAKLTSLSVTGCSKLIVLNCSLNELTSLEVSGYHQLNNILDLSTFTKLTNLYVRNYSNLTTLDFSSIEKLISLKISGCLQLTNINNLFKSSKLESLSVIDCPKLTTLSYSTNGLTSLEIIGCKQLKKISNLSNVPKLTSLTLIDCPNITKLDCSSTEKLTELEASDLIELKCLNTSIKTLSVNLCPGIKILDCSNNDKLINLDISNCTELEFLDCSTSKLTSLGINNCKFLLKEYEQNGTKSNRFKYPPDLKIIEKRIMKNLIIVGRIGGGKSTLFNILTESEDFEESGRSISVIKNFQKKDFEWHGKSFSVVDTIGVGDTQLSTKKVLYKILDGIFSIPEGISQILFVIDERFTTEEVKIFNLLKGSIFDIFGIHIFKYVTIVRTKFSNFKNKSECEADKEQLHNENENIAKIVKSCRDIVYVDNPPTNFQIFDEDDQETVATNRRKRERSREILLNYLDKTCQLDCFKLKTWDQIREPIAEYLESNCDDVPSELEKNQTLIKISELFCSIT</sequence>
<gene>
    <name evidence="6" type="ORF">RirG_020730</name>
</gene>
<dbReference type="Gene3D" id="3.40.50.300">
    <property type="entry name" value="P-loop containing nucleotide triphosphate hydrolases"/>
    <property type="match status" value="2"/>
</dbReference>
<dbReference type="PANTHER" id="PTHR10903">
    <property type="entry name" value="GTPASE, IMAP FAMILY MEMBER-RELATED"/>
    <property type="match status" value="1"/>
</dbReference>
<proteinExistence type="predicted"/>
<feature type="region of interest" description="Disordered" evidence="3">
    <location>
        <begin position="242"/>
        <end position="270"/>
    </location>
</feature>
<dbReference type="InterPro" id="IPR045058">
    <property type="entry name" value="GIMA/IAN/Toc"/>
</dbReference>
<name>A0A015LYJ7_RHIIW</name>
<evidence type="ECO:0000259" key="5">
    <source>
        <dbReference type="Pfam" id="PF04548"/>
    </source>
</evidence>
<evidence type="ECO:0000313" key="7">
    <source>
        <dbReference type="Proteomes" id="UP000022910"/>
    </source>
</evidence>
<dbReference type="CDD" id="cd00882">
    <property type="entry name" value="Ras_like_GTPase"/>
    <property type="match status" value="1"/>
</dbReference>
<feature type="domain" description="AIG1-type G" evidence="5">
    <location>
        <begin position="592"/>
        <end position="751"/>
    </location>
</feature>
<evidence type="ECO:0000313" key="6">
    <source>
        <dbReference type="EMBL" id="EXX77776.1"/>
    </source>
</evidence>
<dbReference type="Pfam" id="PF04548">
    <property type="entry name" value="AIG1"/>
    <property type="match status" value="1"/>
</dbReference>
<evidence type="ECO:0000256" key="2">
    <source>
        <dbReference type="ARBA" id="ARBA00023134"/>
    </source>
</evidence>
<evidence type="ECO:0000256" key="1">
    <source>
        <dbReference type="ARBA" id="ARBA00022741"/>
    </source>
</evidence>
<dbReference type="AlphaFoldDB" id="A0A015LYJ7"/>
<dbReference type="InterPro" id="IPR006703">
    <property type="entry name" value="G_AIG1"/>
</dbReference>
<organism evidence="6 7">
    <name type="scientific">Rhizophagus irregularis (strain DAOM 197198w)</name>
    <name type="common">Glomus intraradices</name>
    <dbReference type="NCBI Taxonomy" id="1432141"/>
    <lineage>
        <taxon>Eukaryota</taxon>
        <taxon>Fungi</taxon>
        <taxon>Fungi incertae sedis</taxon>
        <taxon>Mucoromycota</taxon>
        <taxon>Glomeromycotina</taxon>
        <taxon>Glomeromycetes</taxon>
        <taxon>Glomerales</taxon>
        <taxon>Glomeraceae</taxon>
        <taxon>Rhizophagus</taxon>
    </lineage>
</organism>